<name>A0ABM7UTF8_9LEPT</name>
<dbReference type="PROSITE" id="PS51257">
    <property type="entry name" value="PROKAR_LIPOPROTEIN"/>
    <property type="match status" value="1"/>
</dbReference>
<evidence type="ECO:0000313" key="2">
    <source>
        <dbReference type="Proteomes" id="UP000245263"/>
    </source>
</evidence>
<dbReference type="EMBL" id="AP025028">
    <property type="protein sequence ID" value="BDA80173.1"/>
    <property type="molecule type" value="Genomic_DNA"/>
</dbReference>
<evidence type="ECO:0008006" key="3">
    <source>
        <dbReference type="Google" id="ProtNLM"/>
    </source>
</evidence>
<protein>
    <recommendedName>
        <fullName evidence="3">Lipoprotein</fullName>
    </recommendedName>
</protein>
<accession>A0ABM7UTF8</accession>
<dbReference type="Proteomes" id="UP000245263">
    <property type="component" value="Chromosome 1"/>
</dbReference>
<sequence>MRNFSIIIAIVCSILISACRTNGQIKSNYPSYKISSDGKGAKIEINIENETANPLLQNQNIQTIIVQKENIKTNFKIIEDRYRPTLDKAINLVETKELYAFWMRIAGRASSVVGGSTAAATAQSNPVTATIAGAVAGIGALAQWLLGDEKFQEDANKCKPLANLKIELDNFITKWEIYENDSGLTQDVFKLLLKDLESLLSQIKSSYEMCYN</sequence>
<proteinExistence type="predicted"/>
<dbReference type="RefSeq" id="WP_109020923.1">
    <property type="nucleotide sequence ID" value="NZ_AP025028.1"/>
</dbReference>
<keyword evidence="2" id="KW-1185">Reference proteome</keyword>
<reference evidence="1 2" key="1">
    <citation type="submission" date="2021-08" db="EMBL/GenBank/DDBJ databases">
        <title>Complete genome sequence of Leptospira kobayashii strain E30.</title>
        <authorList>
            <person name="Nakao R."/>
            <person name="Nakamura S."/>
            <person name="Masuzawa T."/>
            <person name="Koizumi N."/>
        </authorList>
    </citation>
    <scope>NUCLEOTIDE SEQUENCE [LARGE SCALE GENOMIC DNA]</scope>
    <source>
        <strain evidence="1 2">E30</strain>
    </source>
</reference>
<evidence type="ECO:0000313" key="1">
    <source>
        <dbReference type="EMBL" id="BDA80173.1"/>
    </source>
</evidence>
<gene>
    <name evidence="1" type="ORF">LPTSP3_g31030</name>
</gene>
<organism evidence="1 2">
    <name type="scientific">Leptospira kobayashii</name>
    <dbReference type="NCBI Taxonomy" id="1917830"/>
    <lineage>
        <taxon>Bacteria</taxon>
        <taxon>Pseudomonadati</taxon>
        <taxon>Spirochaetota</taxon>
        <taxon>Spirochaetia</taxon>
        <taxon>Leptospirales</taxon>
        <taxon>Leptospiraceae</taxon>
        <taxon>Leptospira</taxon>
    </lineage>
</organism>